<organism evidence="1 2">
    <name type="scientific">Cryptococcus wingfieldii CBS 7118</name>
    <dbReference type="NCBI Taxonomy" id="1295528"/>
    <lineage>
        <taxon>Eukaryota</taxon>
        <taxon>Fungi</taxon>
        <taxon>Dikarya</taxon>
        <taxon>Basidiomycota</taxon>
        <taxon>Agaricomycotina</taxon>
        <taxon>Tremellomycetes</taxon>
        <taxon>Tremellales</taxon>
        <taxon>Cryptococcaceae</taxon>
        <taxon>Cryptococcus</taxon>
    </lineage>
</organism>
<gene>
    <name evidence="1" type="ORF">L198_07952</name>
</gene>
<keyword evidence="2" id="KW-1185">Reference proteome</keyword>
<name>A0A1E3HRT6_9TREE</name>
<comment type="caution">
    <text evidence="1">The sequence shown here is derived from an EMBL/GenBank/DDBJ whole genome shotgun (WGS) entry which is preliminary data.</text>
</comment>
<dbReference type="RefSeq" id="XP_019028102.1">
    <property type="nucleotide sequence ID" value="XM_019179926.1"/>
</dbReference>
<dbReference type="Proteomes" id="UP000094819">
    <property type="component" value="Unassembled WGS sequence"/>
</dbReference>
<evidence type="ECO:0000313" key="1">
    <source>
        <dbReference type="EMBL" id="ODN79069.1"/>
    </source>
</evidence>
<sequence>MSKKIYSENALRLYEVVELSDSNYSMFFRGLWSEGQLHESTPPCPSWMLRETDRSRSPTGPGDFLEQMEQYTPPTIYVERPAHLARSGVICTNYKYGIHIPLSAPSFHPKASPHTTMPKALRRQLGGLRNRNSGSCH</sequence>
<evidence type="ECO:0000313" key="2">
    <source>
        <dbReference type="Proteomes" id="UP000094819"/>
    </source>
</evidence>
<proteinExistence type="predicted"/>
<dbReference type="GeneID" id="30197163"/>
<dbReference type="AlphaFoldDB" id="A0A1E3HRT6"/>
<dbReference type="EMBL" id="AWGH01000047">
    <property type="protein sequence ID" value="ODN79069.1"/>
    <property type="molecule type" value="Genomic_DNA"/>
</dbReference>
<protein>
    <submittedName>
        <fullName evidence="1">Uncharacterized protein</fullName>
    </submittedName>
</protein>
<reference evidence="1 2" key="1">
    <citation type="submission" date="2016-06" db="EMBL/GenBank/DDBJ databases">
        <title>Evolution of pathogenesis and genome organization in the Tremellales.</title>
        <authorList>
            <person name="Cuomo C."/>
            <person name="Litvintseva A."/>
            <person name="Heitman J."/>
            <person name="Chen Y."/>
            <person name="Sun S."/>
            <person name="Springer D."/>
            <person name="Dromer F."/>
            <person name="Young S."/>
            <person name="Zeng Q."/>
            <person name="Chapman S."/>
            <person name="Gujja S."/>
            <person name="Saif S."/>
            <person name="Birren B."/>
        </authorList>
    </citation>
    <scope>NUCLEOTIDE SEQUENCE [LARGE SCALE GENOMIC DNA]</scope>
    <source>
        <strain evidence="1 2">CBS 7118</strain>
    </source>
</reference>
<accession>A0A1E3HRT6</accession>